<evidence type="ECO:0000313" key="2">
    <source>
        <dbReference type="Proteomes" id="UP000016630"/>
    </source>
</evidence>
<dbReference type="EMBL" id="AWUW01000137">
    <property type="protein sequence ID" value="ERJ64257.1"/>
    <property type="molecule type" value="Genomic_DNA"/>
</dbReference>
<name>A0A0E2LP42_PORGN</name>
<dbReference type="AlphaFoldDB" id="A0A0E2LP42"/>
<gene>
    <name evidence="1" type="ORF">HMPREF1555_01982</name>
</gene>
<proteinExistence type="predicted"/>
<accession>A0A0E2LP42</accession>
<sequence>MDSLRKGKTKLLKYDSPEQWERILSPTHILCRYRLSPVPAEYIIIYAGLLSVRIM</sequence>
<protein>
    <submittedName>
        <fullName evidence="1">Uncharacterized protein</fullName>
    </submittedName>
</protein>
<dbReference type="Proteomes" id="UP000016630">
    <property type="component" value="Unassembled WGS sequence"/>
</dbReference>
<organism evidence="1 2">
    <name type="scientific">Porphyromonas gingivalis F0570</name>
    <dbReference type="NCBI Taxonomy" id="1227271"/>
    <lineage>
        <taxon>Bacteria</taxon>
        <taxon>Pseudomonadati</taxon>
        <taxon>Bacteroidota</taxon>
        <taxon>Bacteroidia</taxon>
        <taxon>Bacteroidales</taxon>
        <taxon>Porphyromonadaceae</taxon>
        <taxon>Porphyromonas</taxon>
    </lineage>
</organism>
<comment type="caution">
    <text evidence="1">The sequence shown here is derived from an EMBL/GenBank/DDBJ whole genome shotgun (WGS) entry which is preliminary data.</text>
</comment>
<evidence type="ECO:0000313" key="1">
    <source>
        <dbReference type="EMBL" id="ERJ64257.1"/>
    </source>
</evidence>
<dbReference type="HOGENOM" id="CLU_3028400_0_0_10"/>
<reference evidence="1 2" key="1">
    <citation type="submission" date="2013-06" db="EMBL/GenBank/DDBJ databases">
        <authorList>
            <person name="Weinstock G."/>
            <person name="Sodergren E."/>
            <person name="Lobos E.A."/>
            <person name="Fulton L."/>
            <person name="Fulton R."/>
            <person name="Courtney L."/>
            <person name="Fronick C."/>
            <person name="O'Laughlin M."/>
            <person name="Godfrey J."/>
            <person name="Wilson R.M."/>
            <person name="Miner T."/>
            <person name="Farmer C."/>
            <person name="Delehaunty K."/>
            <person name="Cordes M."/>
            <person name="Minx P."/>
            <person name="Tomlinson C."/>
            <person name="Chen J."/>
            <person name="Wollam A."/>
            <person name="Pepin K.H."/>
            <person name="Bhonagiri V."/>
            <person name="Zhang X."/>
            <person name="Warren W."/>
            <person name="Mitreva M."/>
            <person name="Mardis E.R."/>
            <person name="Wilson R.K."/>
        </authorList>
    </citation>
    <scope>NUCLEOTIDE SEQUENCE [LARGE SCALE GENOMIC DNA]</scope>
    <source>
        <strain evidence="1 2">F0570</strain>
    </source>
</reference>